<protein>
    <submittedName>
        <fullName evidence="1">Uncharacterized protein</fullName>
    </submittedName>
</protein>
<dbReference type="PANTHER" id="PTHR34035">
    <property type="entry name" value="TESTIS-EXPRESSED PROTEIN 47"/>
    <property type="match status" value="1"/>
</dbReference>
<dbReference type="Pfam" id="PF24787">
    <property type="entry name" value="TEX47"/>
    <property type="match status" value="1"/>
</dbReference>
<dbReference type="OrthoDB" id="548795at2759"/>
<accession>A0A5J4WHS3</accession>
<reference evidence="1 2" key="1">
    <citation type="submission" date="2019-03" db="EMBL/GenBank/DDBJ databases">
        <title>Single cell metagenomics reveals metabolic interactions within the superorganism composed of flagellate Streblomastix strix and complex community of Bacteroidetes bacteria on its surface.</title>
        <authorList>
            <person name="Treitli S.C."/>
            <person name="Kolisko M."/>
            <person name="Husnik F."/>
            <person name="Keeling P."/>
            <person name="Hampl V."/>
        </authorList>
    </citation>
    <scope>NUCLEOTIDE SEQUENCE [LARGE SCALE GENOMIC DNA]</scope>
    <source>
        <strain evidence="1">ST1C</strain>
    </source>
</reference>
<evidence type="ECO:0000313" key="2">
    <source>
        <dbReference type="Proteomes" id="UP000324800"/>
    </source>
</evidence>
<dbReference type="EMBL" id="SNRW01001912">
    <property type="protein sequence ID" value="KAA6394550.1"/>
    <property type="molecule type" value="Genomic_DNA"/>
</dbReference>
<dbReference type="InterPro" id="IPR055308">
    <property type="entry name" value="TEX47-like"/>
</dbReference>
<proteinExistence type="predicted"/>
<evidence type="ECO:0000313" key="1">
    <source>
        <dbReference type="EMBL" id="KAA6394550.1"/>
    </source>
</evidence>
<comment type="caution">
    <text evidence="1">The sequence shown here is derived from an EMBL/GenBank/DDBJ whole genome shotgun (WGS) entry which is preliminary data.</text>
</comment>
<sequence>MKAENQNLLDAIETKLRDTKRVPFLSRIAICAKIVDRQVTVDHEIEELFERIVPDLQLARRGQSQGGRQRKDLPSGLLICMSNTIAVVIEQPYQGICQFLKLFTTYSTNILSNPKIFFYQDDIAERAYTSWIALSIPKRIPADAQRIGSTEKVVSNCYDIVLDLGKFVKADCLQQPDSRIPEDSVVNSLEDKQLPSNEVFINLTTNEDLPNPEEWLDIYGGIIDLNLDSEFTWPALSTINLLPI</sequence>
<dbReference type="AlphaFoldDB" id="A0A5J4WHS3"/>
<dbReference type="Proteomes" id="UP000324800">
    <property type="component" value="Unassembled WGS sequence"/>
</dbReference>
<dbReference type="PANTHER" id="PTHR34035:SF1">
    <property type="entry name" value="TESTIS-EXPRESSED PROTEIN 47"/>
    <property type="match status" value="1"/>
</dbReference>
<gene>
    <name evidence="1" type="ORF">EZS28_009921</name>
</gene>
<organism evidence="1 2">
    <name type="scientific">Streblomastix strix</name>
    <dbReference type="NCBI Taxonomy" id="222440"/>
    <lineage>
        <taxon>Eukaryota</taxon>
        <taxon>Metamonada</taxon>
        <taxon>Preaxostyla</taxon>
        <taxon>Oxymonadida</taxon>
        <taxon>Streblomastigidae</taxon>
        <taxon>Streblomastix</taxon>
    </lineage>
</organism>
<name>A0A5J4WHS3_9EUKA</name>